<gene>
    <name evidence="2" type="ORF">O2N63_01150</name>
</gene>
<dbReference type="EMBL" id="JAQIIO010000001">
    <property type="protein sequence ID" value="MDA5092691.1"/>
    <property type="molecule type" value="Genomic_DNA"/>
</dbReference>
<sequence length="239" mass="26880">MPSRHHPDLATMIRLRRAIGSIGLGLPVALLIGTMLVDMPMENSISEFFFSPLRDVFIAAAAGVGLFLLAYEGYPARDREWLTDRRVSGIAGASVLVMAAIPAHCTRDTCYQPLAMFDQLITSAVLQSALHMGAAGIFLISLGVMSQNLFTRCTMPQKTRHKQRRNTCYRMFGWMIYAMVALIGVMKLGFSEIGREWDNAWHFTFWAESLALWAFGLSWLMKGEVLHDTLPYFYEAETE</sequence>
<proteinExistence type="predicted"/>
<keyword evidence="1" id="KW-0472">Membrane</keyword>
<evidence type="ECO:0000256" key="1">
    <source>
        <dbReference type="SAM" id="Phobius"/>
    </source>
</evidence>
<keyword evidence="1" id="KW-0812">Transmembrane</keyword>
<keyword evidence="1" id="KW-1133">Transmembrane helix</keyword>
<feature type="transmembrane region" description="Helical" evidence="1">
    <location>
        <begin position="86"/>
        <end position="104"/>
    </location>
</feature>
<evidence type="ECO:0000313" key="2">
    <source>
        <dbReference type="EMBL" id="MDA5092691.1"/>
    </source>
</evidence>
<evidence type="ECO:0000313" key="3">
    <source>
        <dbReference type="Proteomes" id="UP001528040"/>
    </source>
</evidence>
<reference evidence="2 3" key="1">
    <citation type="submission" date="2023-01" db="EMBL/GenBank/DDBJ databases">
        <authorList>
            <person name="Yoon J.-W."/>
        </authorList>
    </citation>
    <scope>NUCLEOTIDE SEQUENCE [LARGE SCALE GENOMIC DNA]</scope>
    <source>
        <strain evidence="2 3">KMU-50</strain>
    </source>
</reference>
<feature type="transmembrane region" description="Helical" evidence="1">
    <location>
        <begin position="167"/>
        <end position="188"/>
    </location>
</feature>
<comment type="caution">
    <text evidence="2">The sequence shown here is derived from an EMBL/GenBank/DDBJ whole genome shotgun (WGS) entry which is preliminary data.</text>
</comment>
<name>A0ABT4VWT6_9RHOB</name>
<dbReference type="Proteomes" id="UP001528040">
    <property type="component" value="Unassembled WGS sequence"/>
</dbReference>
<protein>
    <recommendedName>
        <fullName evidence="4">DUF998 domain-containing protein</fullName>
    </recommendedName>
</protein>
<feature type="transmembrane region" description="Helical" evidence="1">
    <location>
        <begin position="56"/>
        <end position="74"/>
    </location>
</feature>
<accession>A0ABT4VWT6</accession>
<feature type="transmembrane region" description="Helical" evidence="1">
    <location>
        <begin position="18"/>
        <end position="36"/>
    </location>
</feature>
<feature type="transmembrane region" description="Helical" evidence="1">
    <location>
        <begin position="200"/>
        <end position="220"/>
    </location>
</feature>
<evidence type="ECO:0008006" key="4">
    <source>
        <dbReference type="Google" id="ProtNLM"/>
    </source>
</evidence>
<organism evidence="2 3">
    <name type="scientific">Aliiroseovarius salicola</name>
    <dbReference type="NCBI Taxonomy" id="3009082"/>
    <lineage>
        <taxon>Bacteria</taxon>
        <taxon>Pseudomonadati</taxon>
        <taxon>Pseudomonadota</taxon>
        <taxon>Alphaproteobacteria</taxon>
        <taxon>Rhodobacterales</taxon>
        <taxon>Paracoccaceae</taxon>
        <taxon>Aliiroseovarius</taxon>
    </lineage>
</organism>
<keyword evidence="3" id="KW-1185">Reference proteome</keyword>
<dbReference type="RefSeq" id="WP_271052201.1">
    <property type="nucleotide sequence ID" value="NZ_JAQIIO010000001.1"/>
</dbReference>
<feature type="transmembrane region" description="Helical" evidence="1">
    <location>
        <begin position="124"/>
        <end position="146"/>
    </location>
</feature>